<reference evidence="1" key="1">
    <citation type="submission" date="2021-02" db="EMBL/GenBank/DDBJ databases">
        <authorList>
            <consortium name="DOE Joint Genome Institute"/>
            <person name="Ahrendt S."/>
            <person name="Looney B.P."/>
            <person name="Miyauchi S."/>
            <person name="Morin E."/>
            <person name="Drula E."/>
            <person name="Courty P.E."/>
            <person name="Chicoki N."/>
            <person name="Fauchery L."/>
            <person name="Kohler A."/>
            <person name="Kuo A."/>
            <person name="Labutti K."/>
            <person name="Pangilinan J."/>
            <person name="Lipzen A."/>
            <person name="Riley R."/>
            <person name="Andreopoulos W."/>
            <person name="He G."/>
            <person name="Johnson J."/>
            <person name="Barry K.W."/>
            <person name="Grigoriev I.V."/>
            <person name="Nagy L."/>
            <person name="Hibbett D."/>
            <person name="Henrissat B."/>
            <person name="Matheny P.B."/>
            <person name="Labbe J."/>
            <person name="Martin F."/>
        </authorList>
    </citation>
    <scope>NUCLEOTIDE SEQUENCE</scope>
    <source>
        <strain evidence="1">FP105234-sp</strain>
    </source>
</reference>
<dbReference type="Proteomes" id="UP000814033">
    <property type="component" value="Unassembled WGS sequence"/>
</dbReference>
<proteinExistence type="predicted"/>
<evidence type="ECO:0000313" key="2">
    <source>
        <dbReference type="Proteomes" id="UP000814033"/>
    </source>
</evidence>
<keyword evidence="2" id="KW-1185">Reference proteome</keyword>
<comment type="caution">
    <text evidence="1">The sequence shown here is derived from an EMBL/GenBank/DDBJ whole genome shotgun (WGS) entry which is preliminary data.</text>
</comment>
<dbReference type="EMBL" id="MU275968">
    <property type="protein sequence ID" value="KAI0044881.1"/>
    <property type="molecule type" value="Genomic_DNA"/>
</dbReference>
<gene>
    <name evidence="1" type="ORF">FA95DRAFT_209385</name>
</gene>
<name>A0ACB8RMK6_9AGAM</name>
<sequence>MGAVTAQTVGTDSEAVRPMASDDPRNTGRGLSIMCRGPRRAGRRLLHGDCSFRRPRVKQTPALTVSRLGCVRLCMPRSSHRGHQRKFPDPVCRFRCVLVSLIAFRSDLTPRRRVFVPAASASPVHVYFATQDASSSLALSGCQPMSNCMSCVPARLRARWAHLWPDGRRAANAVGSPRAA</sequence>
<protein>
    <submittedName>
        <fullName evidence="1">Uncharacterized protein</fullName>
    </submittedName>
</protein>
<accession>A0ACB8RMK6</accession>
<organism evidence="1 2">
    <name type="scientific">Auriscalpium vulgare</name>
    <dbReference type="NCBI Taxonomy" id="40419"/>
    <lineage>
        <taxon>Eukaryota</taxon>
        <taxon>Fungi</taxon>
        <taxon>Dikarya</taxon>
        <taxon>Basidiomycota</taxon>
        <taxon>Agaricomycotina</taxon>
        <taxon>Agaricomycetes</taxon>
        <taxon>Russulales</taxon>
        <taxon>Auriscalpiaceae</taxon>
        <taxon>Auriscalpium</taxon>
    </lineage>
</organism>
<evidence type="ECO:0000313" key="1">
    <source>
        <dbReference type="EMBL" id="KAI0044881.1"/>
    </source>
</evidence>
<reference evidence="1" key="2">
    <citation type="journal article" date="2022" name="New Phytol.">
        <title>Evolutionary transition to the ectomycorrhizal habit in the genomes of a hyperdiverse lineage of mushroom-forming fungi.</title>
        <authorList>
            <person name="Looney B."/>
            <person name="Miyauchi S."/>
            <person name="Morin E."/>
            <person name="Drula E."/>
            <person name="Courty P.E."/>
            <person name="Kohler A."/>
            <person name="Kuo A."/>
            <person name="LaButti K."/>
            <person name="Pangilinan J."/>
            <person name="Lipzen A."/>
            <person name="Riley R."/>
            <person name="Andreopoulos W."/>
            <person name="He G."/>
            <person name="Johnson J."/>
            <person name="Nolan M."/>
            <person name="Tritt A."/>
            <person name="Barry K.W."/>
            <person name="Grigoriev I.V."/>
            <person name="Nagy L.G."/>
            <person name="Hibbett D."/>
            <person name="Henrissat B."/>
            <person name="Matheny P.B."/>
            <person name="Labbe J."/>
            <person name="Martin F.M."/>
        </authorList>
    </citation>
    <scope>NUCLEOTIDE SEQUENCE</scope>
    <source>
        <strain evidence="1">FP105234-sp</strain>
    </source>
</reference>